<accession>A0A0R1X9N5</accession>
<organism evidence="3 4">
    <name type="scientific">Schleiferilactobacillus harbinensis DSM 16991</name>
    <dbReference type="NCBI Taxonomy" id="1122147"/>
    <lineage>
        <taxon>Bacteria</taxon>
        <taxon>Bacillati</taxon>
        <taxon>Bacillota</taxon>
        <taxon>Bacilli</taxon>
        <taxon>Lactobacillales</taxon>
        <taxon>Lactobacillaceae</taxon>
        <taxon>Schleiferilactobacillus</taxon>
    </lineage>
</organism>
<comment type="caution">
    <text evidence="3">The sequence shown here is derived from an EMBL/GenBank/DDBJ whole genome shotgun (WGS) entry which is preliminary data.</text>
</comment>
<name>A0A0R1X9N5_9LACO</name>
<evidence type="ECO:0000259" key="2">
    <source>
        <dbReference type="PROSITE" id="PS50022"/>
    </source>
</evidence>
<dbReference type="EMBL" id="AZFW01000060">
    <property type="protein sequence ID" value="KRM26903.1"/>
    <property type="molecule type" value="Genomic_DNA"/>
</dbReference>
<feature type="domain" description="F5/8 type C" evidence="2">
    <location>
        <begin position="316"/>
        <end position="422"/>
    </location>
</feature>
<dbReference type="InterPro" id="IPR032329">
    <property type="entry name" value="DUF4855"/>
</dbReference>
<dbReference type="SUPFAM" id="SSF49785">
    <property type="entry name" value="Galactose-binding domain-like"/>
    <property type="match status" value="1"/>
</dbReference>
<gene>
    <name evidence="3" type="ORF">FC91_GL002826</name>
</gene>
<reference evidence="3 4" key="1">
    <citation type="journal article" date="2015" name="Genome Announc.">
        <title>Expanding the biotechnology potential of lactobacilli through comparative genomics of 213 strains and associated genera.</title>
        <authorList>
            <person name="Sun Z."/>
            <person name="Harris H.M."/>
            <person name="McCann A."/>
            <person name="Guo C."/>
            <person name="Argimon S."/>
            <person name="Zhang W."/>
            <person name="Yang X."/>
            <person name="Jeffery I.B."/>
            <person name="Cooney J.C."/>
            <person name="Kagawa T.F."/>
            <person name="Liu W."/>
            <person name="Song Y."/>
            <person name="Salvetti E."/>
            <person name="Wrobel A."/>
            <person name="Rasinkangas P."/>
            <person name="Parkhill J."/>
            <person name="Rea M.C."/>
            <person name="O'Sullivan O."/>
            <person name="Ritari J."/>
            <person name="Douillard F.P."/>
            <person name="Paul Ross R."/>
            <person name="Yang R."/>
            <person name="Briner A.E."/>
            <person name="Felis G.E."/>
            <person name="de Vos W.M."/>
            <person name="Barrangou R."/>
            <person name="Klaenhammer T.R."/>
            <person name="Caufield P.W."/>
            <person name="Cui Y."/>
            <person name="Zhang H."/>
            <person name="O'Toole P.W."/>
        </authorList>
    </citation>
    <scope>NUCLEOTIDE SEQUENCE [LARGE SCALE GENOMIC DNA]</scope>
    <source>
        <strain evidence="3 4">DSM 16991</strain>
    </source>
</reference>
<dbReference type="Proteomes" id="UP000050949">
    <property type="component" value="Unassembled WGS sequence"/>
</dbReference>
<keyword evidence="1" id="KW-0732">Signal</keyword>
<dbReference type="Gene3D" id="2.60.120.260">
    <property type="entry name" value="Galactose-binding domain-like"/>
    <property type="match status" value="1"/>
</dbReference>
<sequence>MKKLLAFCLPLAFLALGGLAAPAKVTAADSSITNDDRVTPQQITTVLNGSATDPTKEAVRLTQGAGYTTSIKSAAQYTDTDTKELTDGAVATDQNFTDPIWSGYATNGQDLVVEMNLGKDVADISRIGANLALDQDASIGVPAAMEVWAANAQHDYALVGKNIPAADAKLPAGNTYTAAVTLQQSITAQRIKLVFKNPRHAWIFLSEVYADKLTGVAADPMEPANWPGYHYYPEVTLPMTNGSQTTDQNPQATVNLAAGLHYGVAEKATLNGPDAIPWFNSLPAATPAYPNDANLSLTDGKYAAKPDMGDDPLQPWFRFTRGESRDVYFDLGRAAAVSGVKIGFLKQTSKGIRLPRNVDVYLSNDGQNWMPVFYGKDYQSKDADAIVRRTDNFDKPYAARYVKIEFEVAPHIYTDEIEILGKQSTAGASTLTPQPEPQYPNAYASPTKFGLQNTMLAYIPGDPSDKQGVPRTVDWYKPYTAYMQNGQIKDTMFDSFLMLPYLHFLYDGENKRPLTKKDWQGYITNQFADQYNVSALNQAVGETKAALNKPDYQASVILPLFYPVQSVKDFGIVNGRHLNFANTQNRYLALQWMVDEQLKEFQAKGYKNLKLNGFYWFTEELDNGDPEMESILQQLTNYVREKGYMTSWIPYFQGSGYQRWQEMGFDLAIYQPGYAFDASVPKARLYETAAKAKQLGMGTEFEVEGVTPTSVTRFKDYLYAAARNGTMTDAVHMYYQGSVDGAVYDSYQSKDPYLHSLYDDTYKFVHNQFTTAVAAPTAQWLIGKENGTISGTITGTPTTAIKGYQVVLDPKFGSVSLTADGHFTYTPIKGYVGSDSISVIYDYGYQQSAPTTITFNVQ</sequence>
<feature type="chain" id="PRO_5038901674" description="F5/8 type C domain-containing protein" evidence="1">
    <location>
        <begin position="21"/>
        <end position="858"/>
    </location>
</feature>
<evidence type="ECO:0000256" key="1">
    <source>
        <dbReference type="SAM" id="SignalP"/>
    </source>
</evidence>
<dbReference type="eggNOG" id="COG0584">
    <property type="taxonomic scope" value="Bacteria"/>
</dbReference>
<feature type="signal peptide" evidence="1">
    <location>
        <begin position="1"/>
        <end position="20"/>
    </location>
</feature>
<protein>
    <recommendedName>
        <fullName evidence="2">F5/8 type C domain-containing protein</fullName>
    </recommendedName>
</protein>
<dbReference type="Pfam" id="PF00754">
    <property type="entry name" value="F5_F8_type_C"/>
    <property type="match status" value="1"/>
</dbReference>
<dbReference type="PROSITE" id="PS50022">
    <property type="entry name" value="FA58C_3"/>
    <property type="match status" value="1"/>
</dbReference>
<dbReference type="InterPro" id="IPR008979">
    <property type="entry name" value="Galactose-bd-like_sf"/>
</dbReference>
<dbReference type="AlphaFoldDB" id="A0A0R1X9N5"/>
<dbReference type="OrthoDB" id="3799295at2"/>
<proteinExistence type="predicted"/>
<dbReference type="PATRIC" id="fig|1122147.4.peg.2912"/>
<dbReference type="RefSeq" id="WP_027828234.1">
    <property type="nucleotide sequence ID" value="NZ_AUEH01000015.1"/>
</dbReference>
<dbReference type="InterPro" id="IPR000421">
    <property type="entry name" value="FA58C"/>
</dbReference>
<evidence type="ECO:0000313" key="3">
    <source>
        <dbReference type="EMBL" id="KRM26903.1"/>
    </source>
</evidence>
<dbReference type="Pfam" id="PF16147">
    <property type="entry name" value="DUF4855"/>
    <property type="match status" value="1"/>
</dbReference>
<evidence type="ECO:0000313" key="4">
    <source>
        <dbReference type="Proteomes" id="UP000050949"/>
    </source>
</evidence>